<evidence type="ECO:0000313" key="3">
    <source>
        <dbReference type="EMBL" id="PQB04280.1"/>
    </source>
</evidence>
<reference evidence="3 4" key="1">
    <citation type="submission" date="2016-11" db="EMBL/GenBank/DDBJ databases">
        <title>Trade-off between light-utilization and light-protection in marine flavobacteria.</title>
        <authorList>
            <person name="Kumagai Y."/>
        </authorList>
    </citation>
    <scope>NUCLEOTIDE SEQUENCE [LARGE SCALE GENOMIC DNA]</scope>
    <source>
        <strain evidence="3 4">NBRC 107741</strain>
    </source>
</reference>
<dbReference type="RefSeq" id="WP_104812208.1">
    <property type="nucleotide sequence ID" value="NZ_MQUB01000001.1"/>
</dbReference>
<feature type="domain" description="M23ase beta-sheet core" evidence="2">
    <location>
        <begin position="50"/>
        <end position="118"/>
    </location>
</feature>
<dbReference type="EMBL" id="MQUB01000001">
    <property type="protein sequence ID" value="PQB04280.1"/>
    <property type="molecule type" value="Genomic_DNA"/>
</dbReference>
<evidence type="ECO:0000313" key="4">
    <source>
        <dbReference type="Proteomes" id="UP000239800"/>
    </source>
</evidence>
<name>A0A2S7KNV1_9FLAO</name>
<comment type="caution">
    <text evidence="3">The sequence shown here is derived from an EMBL/GenBank/DDBJ whole genome shotgun (WGS) entry which is preliminary data.</text>
</comment>
<dbReference type="PANTHER" id="PTHR21666:SF270">
    <property type="entry name" value="MUREIN HYDROLASE ACTIVATOR ENVC"/>
    <property type="match status" value="1"/>
</dbReference>
<dbReference type="OrthoDB" id="9810477at2"/>
<evidence type="ECO:0000256" key="1">
    <source>
        <dbReference type="SAM" id="SignalP"/>
    </source>
</evidence>
<dbReference type="CDD" id="cd12797">
    <property type="entry name" value="M23_peptidase"/>
    <property type="match status" value="1"/>
</dbReference>
<gene>
    <name evidence="3" type="ORF">BST85_04725</name>
</gene>
<dbReference type="Gene3D" id="2.70.70.10">
    <property type="entry name" value="Glucose Permease (Domain IIA)"/>
    <property type="match status" value="1"/>
</dbReference>
<feature type="domain" description="M23ase beta-sheet core" evidence="2">
    <location>
        <begin position="133"/>
        <end position="171"/>
    </location>
</feature>
<dbReference type="Pfam" id="PF01551">
    <property type="entry name" value="Peptidase_M23"/>
    <property type="match status" value="2"/>
</dbReference>
<dbReference type="Proteomes" id="UP000239800">
    <property type="component" value="Unassembled WGS sequence"/>
</dbReference>
<feature type="signal peptide" evidence="1">
    <location>
        <begin position="1"/>
        <end position="19"/>
    </location>
</feature>
<keyword evidence="1" id="KW-0732">Signal</keyword>
<dbReference type="InterPro" id="IPR016047">
    <property type="entry name" value="M23ase_b-sheet_dom"/>
</dbReference>
<protein>
    <submittedName>
        <fullName evidence="3">Peptidase M23</fullName>
    </submittedName>
</protein>
<accession>A0A2S7KNV1</accession>
<feature type="chain" id="PRO_5015580242" evidence="1">
    <location>
        <begin position="20"/>
        <end position="565"/>
    </location>
</feature>
<dbReference type="GO" id="GO:0004222">
    <property type="term" value="F:metalloendopeptidase activity"/>
    <property type="evidence" value="ECO:0007669"/>
    <property type="project" value="TreeGrafter"/>
</dbReference>
<dbReference type="SUPFAM" id="SSF51261">
    <property type="entry name" value="Duplicated hybrid motif"/>
    <property type="match status" value="1"/>
</dbReference>
<dbReference type="AlphaFoldDB" id="A0A2S7KNV1"/>
<dbReference type="PANTHER" id="PTHR21666">
    <property type="entry name" value="PEPTIDASE-RELATED"/>
    <property type="match status" value="1"/>
</dbReference>
<evidence type="ECO:0000259" key="2">
    <source>
        <dbReference type="Pfam" id="PF01551"/>
    </source>
</evidence>
<organism evidence="3 4">
    <name type="scientific">Aureitalea marina</name>
    <dbReference type="NCBI Taxonomy" id="930804"/>
    <lineage>
        <taxon>Bacteria</taxon>
        <taxon>Pseudomonadati</taxon>
        <taxon>Bacteroidota</taxon>
        <taxon>Flavobacteriia</taxon>
        <taxon>Flavobacteriales</taxon>
        <taxon>Flavobacteriaceae</taxon>
        <taxon>Aureitalea</taxon>
    </lineage>
</organism>
<dbReference type="InterPro" id="IPR011055">
    <property type="entry name" value="Dup_hybrid_motif"/>
</dbReference>
<sequence length="565" mass="63424">MRELFAGLFMIFFSLPALGQSNGDPNFFAPPLDIPMILSGSFGELRSNHFHSGLDIKTQQREGLPVYAAADGYVVRIKVSHYGYGKALYLQHPNGQSTVYAHLQNYAGAIQDYVKTNQYRKESFQLELFPEKEQLAVKKGDLIAYSGNTGGSGGPHLHFEIRDANSRPMNPMDYGMEIPDNRPPLINSLIAYPLSDSAHVNNLTKAVKIQLSRQSNGHYIARTIKAAGEIGFGVSAYDQQDGASNKNGLYQVITTRNGSPLFEIKFDKFNFNETRYINQYVDYAYWKKNRSRVQKLFRENDNPLSLLKTQGNDGTIRMEQGYSEMVKIICSDKAGNEVIIDVPIEYSSGLNLNIPDKTIQGELIVSDQGTALTKGKFSLYFPAGSLYENSDLDIRAKGDTIILDKDQIPVHKNITVRMDVSAHPEEDRSRLYLGRLSPSGKPYYQSSTLENDKITIKTRTLGTYVLASDEVPPVIQPLNFRDGQWVSKNKTLSLKITDGKSGIGSYRATINGEFALMEYDYKKNRIVYNFDDMVSSETEQKLQIEVVDNVGNSATFEATIYRKQQ</sequence>
<dbReference type="InterPro" id="IPR050570">
    <property type="entry name" value="Cell_wall_metabolism_enzyme"/>
</dbReference>
<keyword evidence="4" id="KW-1185">Reference proteome</keyword>
<proteinExistence type="predicted"/>